<dbReference type="EMBL" id="LCAB01000007">
    <property type="protein sequence ID" value="KKR83179.1"/>
    <property type="molecule type" value="Genomic_DNA"/>
</dbReference>
<proteinExistence type="predicted"/>
<evidence type="ECO:0000313" key="2">
    <source>
        <dbReference type="Proteomes" id="UP000034601"/>
    </source>
</evidence>
<dbReference type="Proteomes" id="UP000034601">
    <property type="component" value="Unassembled WGS sequence"/>
</dbReference>
<name>A0A0G0U267_9BACT</name>
<reference evidence="1 2" key="1">
    <citation type="journal article" date="2015" name="Nature">
        <title>rRNA introns, odd ribosomes, and small enigmatic genomes across a large radiation of phyla.</title>
        <authorList>
            <person name="Brown C.T."/>
            <person name="Hug L.A."/>
            <person name="Thomas B.C."/>
            <person name="Sharon I."/>
            <person name="Castelle C.J."/>
            <person name="Singh A."/>
            <person name="Wilkins M.J."/>
            <person name="Williams K.H."/>
            <person name="Banfield J.F."/>
        </authorList>
    </citation>
    <scope>NUCLEOTIDE SEQUENCE [LARGE SCALE GENOMIC DNA]</scope>
</reference>
<organism evidence="1 2">
    <name type="scientific">Candidatus Daviesbacteria bacterium GW2011_GWA2_40_9</name>
    <dbReference type="NCBI Taxonomy" id="1618424"/>
    <lineage>
        <taxon>Bacteria</taxon>
        <taxon>Candidatus Daviesiibacteriota</taxon>
    </lineage>
</organism>
<comment type="caution">
    <text evidence="1">The sequence shown here is derived from an EMBL/GenBank/DDBJ whole genome shotgun (WGS) entry which is preliminary data.</text>
</comment>
<gene>
    <name evidence="1" type="ORF">UU29_C0007G0049</name>
</gene>
<sequence length="77" mass="8585">MLREAETAASTDAETLDLTAVVPVEPVERSVREPNLVIEEVLKGSKKLITLWSGDHSDHVDVNFPYGDYADRWSDKA</sequence>
<accession>A0A0G0U267</accession>
<dbReference type="AlphaFoldDB" id="A0A0G0U267"/>
<protein>
    <submittedName>
        <fullName evidence="1">Uncharacterized protein</fullName>
    </submittedName>
</protein>
<evidence type="ECO:0000313" key="1">
    <source>
        <dbReference type="EMBL" id="KKR83179.1"/>
    </source>
</evidence>